<keyword evidence="3 4" id="KW-0067">ATP-binding</keyword>
<keyword evidence="2 4" id="KW-0547">Nucleotide-binding</keyword>
<gene>
    <name evidence="6" type="ORF">FHU38_003688</name>
</gene>
<evidence type="ECO:0000256" key="3">
    <source>
        <dbReference type="ARBA" id="ARBA00022840"/>
    </source>
</evidence>
<dbReference type="InterPro" id="IPR011761">
    <property type="entry name" value="ATP-grasp"/>
</dbReference>
<dbReference type="GO" id="GO:0046872">
    <property type="term" value="F:metal ion binding"/>
    <property type="evidence" value="ECO:0007669"/>
    <property type="project" value="InterPro"/>
</dbReference>
<evidence type="ECO:0000313" key="7">
    <source>
        <dbReference type="Proteomes" id="UP000545493"/>
    </source>
</evidence>
<dbReference type="GO" id="GO:0016874">
    <property type="term" value="F:ligase activity"/>
    <property type="evidence" value="ECO:0007669"/>
    <property type="project" value="UniProtKB-KW"/>
</dbReference>
<dbReference type="PANTHER" id="PTHR43585:SF2">
    <property type="entry name" value="ATP-GRASP ENZYME FSQD"/>
    <property type="match status" value="1"/>
</dbReference>
<keyword evidence="1" id="KW-0436">Ligase</keyword>
<comment type="caution">
    <text evidence="6">The sequence shown here is derived from an EMBL/GenBank/DDBJ whole genome shotgun (WGS) entry which is preliminary data.</text>
</comment>
<keyword evidence="7" id="KW-1185">Reference proteome</keyword>
<dbReference type="AlphaFoldDB" id="A0A7X5ZRX5"/>
<organism evidence="6 7">
    <name type="scientific">Saccharomonospora amisosensis</name>
    <dbReference type="NCBI Taxonomy" id="1128677"/>
    <lineage>
        <taxon>Bacteria</taxon>
        <taxon>Bacillati</taxon>
        <taxon>Actinomycetota</taxon>
        <taxon>Actinomycetes</taxon>
        <taxon>Pseudonocardiales</taxon>
        <taxon>Pseudonocardiaceae</taxon>
        <taxon>Saccharomonospora</taxon>
    </lineage>
</organism>
<dbReference type="Gene3D" id="3.30.470.20">
    <property type="entry name" value="ATP-grasp fold, B domain"/>
    <property type="match status" value="1"/>
</dbReference>
<evidence type="ECO:0000256" key="2">
    <source>
        <dbReference type="ARBA" id="ARBA00022741"/>
    </source>
</evidence>
<evidence type="ECO:0000256" key="4">
    <source>
        <dbReference type="PROSITE-ProRule" id="PRU00409"/>
    </source>
</evidence>
<accession>A0A7X5ZRX5</accession>
<dbReference type="GO" id="GO:0005524">
    <property type="term" value="F:ATP binding"/>
    <property type="evidence" value="ECO:0007669"/>
    <property type="project" value="UniProtKB-UniRule"/>
</dbReference>
<sequence>MSQIDVFVLGLDEANRRTLGDVPGSVRYRFHPLLSPEELQHGQISVPDLLAKAQEELDSFEGDIGAIVGYWDFPVTTMIPLLCKRYGLPSATLEAVVKCEHKYWSRLEQASVIDDHPRFGLVDLDDPAPPAGLSYPMWLKPVKSFSSELAFRVDNDADFIESVKRIRAGIERVGRPFEYVLERLDLPSEVAAAGGQACLAEEAMSGAQAATEGYVYDGEVTVYGTLDSLNYPGNSSSFLRHQYPSQLPGPMVRRMEDISGRVISQIGLDNSTFSIEFFCDKETGEVNVLEINPRHSQSHAELFEYVDGVPNHHLMISLGLGEDPDLPSRKGPYELAAKWYYRRFRDGVVRRVPERAEIDQVQAEIPGVVIDVIPVAGGRLSELDGQDSYSYELAHVYVGADSEPELERKYEQAVRMLRFEFDNDDEEEAGR</sequence>
<name>A0A7X5ZRX5_9PSEU</name>
<dbReference type="InterPro" id="IPR052032">
    <property type="entry name" value="ATP-dep_AA_Ligase"/>
</dbReference>
<dbReference type="Pfam" id="PF13535">
    <property type="entry name" value="ATP-grasp_4"/>
    <property type="match status" value="1"/>
</dbReference>
<reference evidence="6 7" key="1">
    <citation type="submission" date="2020-03" db="EMBL/GenBank/DDBJ databases">
        <title>Sequencing the genomes of 1000 actinobacteria strains.</title>
        <authorList>
            <person name="Klenk H.-P."/>
        </authorList>
    </citation>
    <scope>NUCLEOTIDE SEQUENCE [LARGE SCALE GENOMIC DNA]</scope>
    <source>
        <strain evidence="6 7">DSM 45685</strain>
    </source>
</reference>
<feature type="domain" description="ATP-grasp" evidence="5">
    <location>
        <begin position="80"/>
        <end position="320"/>
    </location>
</feature>
<protein>
    <recommendedName>
        <fullName evidence="5">ATP-grasp domain-containing protein</fullName>
    </recommendedName>
</protein>
<dbReference type="Proteomes" id="UP000545493">
    <property type="component" value="Unassembled WGS sequence"/>
</dbReference>
<dbReference type="RefSeq" id="WP_167173057.1">
    <property type="nucleotide sequence ID" value="NZ_JAAOYM010000001.1"/>
</dbReference>
<dbReference type="PANTHER" id="PTHR43585">
    <property type="entry name" value="FUMIPYRROLE BIOSYNTHESIS PROTEIN C"/>
    <property type="match status" value="1"/>
</dbReference>
<dbReference type="SUPFAM" id="SSF56059">
    <property type="entry name" value="Glutathione synthetase ATP-binding domain-like"/>
    <property type="match status" value="1"/>
</dbReference>
<evidence type="ECO:0000256" key="1">
    <source>
        <dbReference type="ARBA" id="ARBA00022598"/>
    </source>
</evidence>
<evidence type="ECO:0000259" key="5">
    <source>
        <dbReference type="PROSITE" id="PS50975"/>
    </source>
</evidence>
<evidence type="ECO:0000313" key="6">
    <source>
        <dbReference type="EMBL" id="NIJ13344.1"/>
    </source>
</evidence>
<proteinExistence type="predicted"/>
<dbReference type="EMBL" id="JAAOYM010000001">
    <property type="protein sequence ID" value="NIJ13344.1"/>
    <property type="molecule type" value="Genomic_DNA"/>
</dbReference>
<dbReference type="PROSITE" id="PS50975">
    <property type="entry name" value="ATP_GRASP"/>
    <property type="match status" value="1"/>
</dbReference>